<sequence>MDRAFLSRIDDIHQVLTAVDRAETSDSRVLPLTEGAVIGPDQSYCQLMRNGDIPAAVPDVARHPLLGDMLATAALGAGAYCGVPVHLPDGTLYGTLSRERAPRRDGGRAMVPVLLSGGQTVSRPYAGRRSSRAAAEATPGAVQ</sequence>
<gene>
    <name evidence="2" type="ORF">SAMN04488085_103344</name>
</gene>
<dbReference type="AlphaFoldDB" id="A0A1I4C4T9"/>
<evidence type="ECO:0000313" key="2">
    <source>
        <dbReference type="EMBL" id="SFK76134.1"/>
    </source>
</evidence>
<accession>A0A1I4C4T9</accession>
<dbReference type="InParanoid" id="A0A1I4C4T9"/>
<dbReference type="Proteomes" id="UP000199152">
    <property type="component" value="Unassembled WGS sequence"/>
</dbReference>
<organism evidence="2 3">
    <name type="scientific">Geodermatophilus ruber</name>
    <dbReference type="NCBI Taxonomy" id="504800"/>
    <lineage>
        <taxon>Bacteria</taxon>
        <taxon>Bacillati</taxon>
        <taxon>Actinomycetota</taxon>
        <taxon>Actinomycetes</taxon>
        <taxon>Geodermatophilales</taxon>
        <taxon>Geodermatophilaceae</taxon>
        <taxon>Geodermatophilus</taxon>
    </lineage>
</organism>
<feature type="compositionally biased region" description="Low complexity" evidence="1">
    <location>
        <begin position="122"/>
        <end position="137"/>
    </location>
</feature>
<keyword evidence="3" id="KW-1185">Reference proteome</keyword>
<proteinExistence type="predicted"/>
<protein>
    <recommendedName>
        <fullName evidence="4">GAF domain-containing protein</fullName>
    </recommendedName>
</protein>
<dbReference type="EMBL" id="FOSW01000003">
    <property type="protein sequence ID" value="SFK76134.1"/>
    <property type="molecule type" value="Genomic_DNA"/>
</dbReference>
<dbReference type="STRING" id="504800.SAMN04488085_103344"/>
<evidence type="ECO:0008006" key="4">
    <source>
        <dbReference type="Google" id="ProtNLM"/>
    </source>
</evidence>
<feature type="region of interest" description="Disordered" evidence="1">
    <location>
        <begin position="120"/>
        <end position="143"/>
    </location>
</feature>
<evidence type="ECO:0000313" key="3">
    <source>
        <dbReference type="Proteomes" id="UP000199152"/>
    </source>
</evidence>
<reference evidence="3" key="1">
    <citation type="submission" date="2016-10" db="EMBL/GenBank/DDBJ databases">
        <authorList>
            <person name="Varghese N."/>
            <person name="Submissions S."/>
        </authorList>
    </citation>
    <scope>NUCLEOTIDE SEQUENCE [LARGE SCALE GENOMIC DNA]</scope>
    <source>
        <strain evidence="3">DSM 45317</strain>
    </source>
</reference>
<dbReference type="OrthoDB" id="23692at2"/>
<name>A0A1I4C4T9_9ACTN</name>
<dbReference type="SUPFAM" id="SSF55781">
    <property type="entry name" value="GAF domain-like"/>
    <property type="match status" value="1"/>
</dbReference>
<evidence type="ECO:0000256" key="1">
    <source>
        <dbReference type="SAM" id="MobiDB-lite"/>
    </source>
</evidence>